<gene>
    <name evidence="7" type="ORF">D7Y13_42645</name>
</gene>
<dbReference type="Gene3D" id="3.10.50.40">
    <property type="match status" value="1"/>
</dbReference>
<keyword evidence="2 4" id="KW-0697">Rotamase</keyword>
<comment type="similarity">
    <text evidence="5">Belongs to the FKBP-type PPIase family.</text>
</comment>
<dbReference type="InterPro" id="IPR046357">
    <property type="entry name" value="PPIase_dom_sf"/>
</dbReference>
<evidence type="ECO:0000256" key="4">
    <source>
        <dbReference type="PROSITE-ProRule" id="PRU00277"/>
    </source>
</evidence>
<comment type="catalytic activity">
    <reaction evidence="1 4 5">
        <text>[protein]-peptidylproline (omega=180) = [protein]-peptidylproline (omega=0)</text>
        <dbReference type="Rhea" id="RHEA:16237"/>
        <dbReference type="Rhea" id="RHEA-COMP:10747"/>
        <dbReference type="Rhea" id="RHEA-COMP:10748"/>
        <dbReference type="ChEBI" id="CHEBI:83833"/>
        <dbReference type="ChEBI" id="CHEBI:83834"/>
        <dbReference type="EC" id="5.2.1.8"/>
    </reaction>
</comment>
<proteinExistence type="inferred from homology"/>
<organism evidence="7 8">
    <name type="scientific">Corallococcus praedator</name>
    <dbReference type="NCBI Taxonomy" id="2316724"/>
    <lineage>
        <taxon>Bacteria</taxon>
        <taxon>Pseudomonadati</taxon>
        <taxon>Myxococcota</taxon>
        <taxon>Myxococcia</taxon>
        <taxon>Myxococcales</taxon>
        <taxon>Cystobacterineae</taxon>
        <taxon>Myxococcaceae</taxon>
        <taxon>Corallococcus</taxon>
    </lineage>
</organism>
<sequence>GKQAAVGEELEFSYKATNLQRQHVDSSTTAAPVYYPLGIGSVLPGLEEGLSLMREGEKAVFLIPSYLGYNDQAKPNLNAYSVVRFDVALNRSRSEEQQINEYITRNNLTVTETTSSGTRFIRTSLPTNTTVAAGQTLTIRYSGRQLRAATAFD</sequence>
<evidence type="ECO:0000256" key="3">
    <source>
        <dbReference type="ARBA" id="ARBA00023235"/>
    </source>
</evidence>
<feature type="non-terminal residue" evidence="7">
    <location>
        <position position="1"/>
    </location>
</feature>
<comment type="caution">
    <text evidence="7">The sequence shown here is derived from an EMBL/GenBank/DDBJ whole genome shotgun (WGS) entry which is preliminary data.</text>
</comment>
<feature type="domain" description="PPIase FKBP-type" evidence="6">
    <location>
        <begin position="7"/>
        <end position="93"/>
    </location>
</feature>
<accession>A0ABX9Q2T1</accession>
<dbReference type="PROSITE" id="PS50059">
    <property type="entry name" value="FKBP_PPIASE"/>
    <property type="match status" value="1"/>
</dbReference>
<dbReference type="PANTHER" id="PTHR45779:SF7">
    <property type="entry name" value="PEPTIDYLPROLYL ISOMERASE"/>
    <property type="match status" value="1"/>
</dbReference>
<dbReference type="RefSeq" id="WP_147452696.1">
    <property type="nucleotide sequence ID" value="NZ_RAWI01000964.1"/>
</dbReference>
<keyword evidence="8" id="KW-1185">Reference proteome</keyword>
<keyword evidence="3 4" id="KW-0413">Isomerase</keyword>
<name>A0ABX9Q2T1_9BACT</name>
<dbReference type="PANTHER" id="PTHR45779">
    <property type="entry name" value="PEPTIDYLPROLYL ISOMERASE"/>
    <property type="match status" value="1"/>
</dbReference>
<feature type="non-terminal residue" evidence="7">
    <location>
        <position position="153"/>
    </location>
</feature>
<evidence type="ECO:0000256" key="2">
    <source>
        <dbReference type="ARBA" id="ARBA00023110"/>
    </source>
</evidence>
<protein>
    <recommendedName>
        <fullName evidence="5">Peptidyl-prolyl cis-trans isomerase</fullName>
        <ecNumber evidence="5">5.2.1.8</ecNumber>
    </recommendedName>
</protein>
<dbReference type="EC" id="5.2.1.8" evidence="5"/>
<dbReference type="InterPro" id="IPR001179">
    <property type="entry name" value="PPIase_FKBP_dom"/>
</dbReference>
<dbReference type="Proteomes" id="UP000278907">
    <property type="component" value="Unassembled WGS sequence"/>
</dbReference>
<dbReference type="EMBL" id="RAWI01000964">
    <property type="protein sequence ID" value="RKH83964.1"/>
    <property type="molecule type" value="Genomic_DNA"/>
</dbReference>
<dbReference type="GO" id="GO:0016853">
    <property type="term" value="F:isomerase activity"/>
    <property type="evidence" value="ECO:0007669"/>
    <property type="project" value="UniProtKB-KW"/>
</dbReference>
<evidence type="ECO:0000313" key="8">
    <source>
        <dbReference type="Proteomes" id="UP000278907"/>
    </source>
</evidence>
<dbReference type="SUPFAM" id="SSF54534">
    <property type="entry name" value="FKBP-like"/>
    <property type="match status" value="1"/>
</dbReference>
<evidence type="ECO:0000256" key="1">
    <source>
        <dbReference type="ARBA" id="ARBA00000971"/>
    </source>
</evidence>
<dbReference type="InterPro" id="IPR044609">
    <property type="entry name" value="FKBP2/11"/>
</dbReference>
<evidence type="ECO:0000256" key="5">
    <source>
        <dbReference type="RuleBase" id="RU003915"/>
    </source>
</evidence>
<evidence type="ECO:0000313" key="7">
    <source>
        <dbReference type="EMBL" id="RKH83964.1"/>
    </source>
</evidence>
<dbReference type="Pfam" id="PF00254">
    <property type="entry name" value="FKBP_C"/>
    <property type="match status" value="1"/>
</dbReference>
<evidence type="ECO:0000259" key="6">
    <source>
        <dbReference type="PROSITE" id="PS50059"/>
    </source>
</evidence>
<reference evidence="7 8" key="1">
    <citation type="submission" date="2018-09" db="EMBL/GenBank/DDBJ databases">
        <authorList>
            <person name="Livingstone P.G."/>
            <person name="Whitworth D.E."/>
        </authorList>
    </citation>
    <scope>NUCLEOTIDE SEQUENCE [LARGE SCALE GENOMIC DNA]</scope>
    <source>
        <strain evidence="7 8">CA031B</strain>
    </source>
</reference>